<dbReference type="CDD" id="cd05233">
    <property type="entry name" value="SDR_c"/>
    <property type="match status" value="1"/>
</dbReference>
<proteinExistence type="inferred from homology"/>
<dbReference type="SUPFAM" id="SSF51735">
    <property type="entry name" value="NAD(P)-binding Rossmann-fold domains"/>
    <property type="match status" value="1"/>
</dbReference>
<dbReference type="PANTHER" id="PTHR43477">
    <property type="entry name" value="DIHYDROANTICAPSIN 7-DEHYDROGENASE"/>
    <property type="match status" value="1"/>
</dbReference>
<evidence type="ECO:0000256" key="2">
    <source>
        <dbReference type="ARBA" id="ARBA00023002"/>
    </source>
</evidence>
<dbReference type="Proteomes" id="UP000183982">
    <property type="component" value="Unassembled WGS sequence"/>
</dbReference>
<dbReference type="AlphaFoldDB" id="A0A1M6TY73"/>
<keyword evidence="2" id="KW-0560">Oxidoreductase</keyword>
<dbReference type="PROSITE" id="PS00061">
    <property type="entry name" value="ADH_SHORT"/>
    <property type="match status" value="1"/>
</dbReference>
<reference evidence="4" key="1">
    <citation type="submission" date="2016-11" db="EMBL/GenBank/DDBJ databases">
        <authorList>
            <person name="Varghese N."/>
            <person name="Submissions S."/>
        </authorList>
    </citation>
    <scope>NUCLEOTIDE SEQUENCE [LARGE SCALE GENOMIC DNA]</scope>
    <source>
        <strain evidence="4">DSM 100564</strain>
    </source>
</reference>
<dbReference type="STRING" id="1470563.SAMN05444000_1477"/>
<dbReference type="PRINTS" id="PR00080">
    <property type="entry name" value="SDRFAMILY"/>
</dbReference>
<dbReference type="FunFam" id="3.40.50.720:FF:000084">
    <property type="entry name" value="Short-chain dehydrogenase reductase"/>
    <property type="match status" value="1"/>
</dbReference>
<dbReference type="InterPro" id="IPR036291">
    <property type="entry name" value="NAD(P)-bd_dom_sf"/>
</dbReference>
<dbReference type="OrthoDB" id="7745792at2"/>
<dbReference type="EMBL" id="FQZQ01000047">
    <property type="protein sequence ID" value="SHK61982.1"/>
    <property type="molecule type" value="Genomic_DNA"/>
</dbReference>
<gene>
    <name evidence="3" type="ORF">SAMN05444000_1477</name>
</gene>
<dbReference type="GO" id="GO:0016491">
    <property type="term" value="F:oxidoreductase activity"/>
    <property type="evidence" value="ECO:0007669"/>
    <property type="project" value="UniProtKB-KW"/>
</dbReference>
<evidence type="ECO:0000313" key="3">
    <source>
        <dbReference type="EMBL" id="SHK61982.1"/>
    </source>
</evidence>
<dbReference type="PRINTS" id="PR00081">
    <property type="entry name" value="GDHRDH"/>
</dbReference>
<dbReference type="Gene3D" id="3.40.50.720">
    <property type="entry name" value="NAD(P)-binding Rossmann-like Domain"/>
    <property type="match status" value="1"/>
</dbReference>
<name>A0A1M6TY73_9RHOB</name>
<evidence type="ECO:0000313" key="4">
    <source>
        <dbReference type="Proteomes" id="UP000183982"/>
    </source>
</evidence>
<evidence type="ECO:0000256" key="1">
    <source>
        <dbReference type="ARBA" id="ARBA00006484"/>
    </source>
</evidence>
<dbReference type="PANTHER" id="PTHR43477:SF1">
    <property type="entry name" value="DIHYDROANTICAPSIN 7-DEHYDROGENASE"/>
    <property type="match status" value="1"/>
</dbReference>
<dbReference type="InterPro" id="IPR002347">
    <property type="entry name" value="SDR_fam"/>
</dbReference>
<comment type="similarity">
    <text evidence="1">Belongs to the short-chain dehydrogenases/reductases (SDR) family.</text>
</comment>
<protein>
    <submittedName>
        <fullName evidence="3">NAD(P)-dependent dehydrogenase, short-chain alcohol dehydrogenase family</fullName>
    </submittedName>
</protein>
<sequence length="265" mass="28384">MNLAEKSLKAQTFPILDGKVALVTGAGSGIGRAGAMAMARHGAQVVVTDLDAEKAALVVEDLQAEGLEAVSSGLDVTDDQAVKSEVDRVVRTHGRIDVLHSHAGYQIEGNLEQVPVQGMDMSWRLNVRSHFIAARAAVGHMREQGGGSIIITSSNSGVQYDREMIAYATTKHAVVAMTRQMAADYAKHNVRFNALCPGFIDTPFNAGFETQMGGRENLENYVAQTIPMGRWGTTDEMANSILFLASDMSTFMTGHALVIDGGECI</sequence>
<dbReference type="Pfam" id="PF13561">
    <property type="entry name" value="adh_short_C2"/>
    <property type="match status" value="1"/>
</dbReference>
<organism evidence="3 4">
    <name type="scientific">Shimia gijangensis</name>
    <dbReference type="NCBI Taxonomy" id="1470563"/>
    <lineage>
        <taxon>Bacteria</taxon>
        <taxon>Pseudomonadati</taxon>
        <taxon>Pseudomonadota</taxon>
        <taxon>Alphaproteobacteria</taxon>
        <taxon>Rhodobacterales</taxon>
        <taxon>Roseobacteraceae</taxon>
    </lineage>
</organism>
<dbReference type="InterPro" id="IPR051122">
    <property type="entry name" value="SDR_DHRS6-like"/>
</dbReference>
<dbReference type="InterPro" id="IPR020904">
    <property type="entry name" value="Sc_DH/Rdtase_CS"/>
</dbReference>
<accession>A0A1M6TY73</accession>
<dbReference type="RefSeq" id="WP_073257250.1">
    <property type="nucleotide sequence ID" value="NZ_FQZQ01000047.1"/>
</dbReference>
<keyword evidence="4" id="KW-1185">Reference proteome</keyword>
<dbReference type="NCBIfam" id="NF005559">
    <property type="entry name" value="PRK07231.1"/>
    <property type="match status" value="1"/>
</dbReference>